<feature type="domain" description="IQ motif and ubiquitin-like" evidence="1">
    <location>
        <begin position="1"/>
        <end position="54"/>
    </location>
</feature>
<evidence type="ECO:0000313" key="2">
    <source>
        <dbReference type="EMBL" id="KAK2096535.1"/>
    </source>
</evidence>
<dbReference type="PANTHER" id="PTHR21074:SF0">
    <property type="entry name" value="IQ AND UBIQUITIN-LIKE DOMAIN-CONTAINING PROTEIN"/>
    <property type="match status" value="1"/>
</dbReference>
<sequence>PKIWRTPNGKTIEMDTQFTIRARELQNIYKCIMLKNISQDERLDVLLTLKHTVK</sequence>
<feature type="non-terminal residue" evidence="2">
    <location>
        <position position="1"/>
    </location>
</feature>
<dbReference type="InterPro" id="IPR057887">
    <property type="entry name" value="IQUB_helical"/>
</dbReference>
<name>A0ABQ9UIC8_SAGOE</name>
<evidence type="ECO:0000313" key="3">
    <source>
        <dbReference type="Proteomes" id="UP001266305"/>
    </source>
</evidence>
<accession>A0ABQ9UIC8</accession>
<keyword evidence="3" id="KW-1185">Reference proteome</keyword>
<dbReference type="EMBL" id="JASSZA010000012">
    <property type="protein sequence ID" value="KAK2096535.1"/>
    <property type="molecule type" value="Genomic_DNA"/>
</dbReference>
<proteinExistence type="predicted"/>
<organism evidence="2 3">
    <name type="scientific">Saguinus oedipus</name>
    <name type="common">Cotton-top tamarin</name>
    <name type="synonym">Oedipomidas oedipus</name>
    <dbReference type="NCBI Taxonomy" id="9490"/>
    <lineage>
        <taxon>Eukaryota</taxon>
        <taxon>Metazoa</taxon>
        <taxon>Chordata</taxon>
        <taxon>Craniata</taxon>
        <taxon>Vertebrata</taxon>
        <taxon>Euteleostomi</taxon>
        <taxon>Mammalia</taxon>
        <taxon>Eutheria</taxon>
        <taxon>Euarchontoglires</taxon>
        <taxon>Primates</taxon>
        <taxon>Haplorrhini</taxon>
        <taxon>Platyrrhini</taxon>
        <taxon>Cebidae</taxon>
        <taxon>Callitrichinae</taxon>
        <taxon>Saguinus</taxon>
    </lineage>
</organism>
<protein>
    <recommendedName>
        <fullName evidence="1">IQ motif and ubiquitin-like domain-containing protein</fullName>
    </recommendedName>
</protein>
<reference evidence="2 3" key="1">
    <citation type="submission" date="2023-05" db="EMBL/GenBank/DDBJ databases">
        <title>B98-5 Cell Line De Novo Hybrid Assembly: An Optical Mapping Approach.</title>
        <authorList>
            <person name="Kananen K."/>
            <person name="Auerbach J.A."/>
            <person name="Kautto E."/>
            <person name="Blachly J.S."/>
        </authorList>
    </citation>
    <scope>NUCLEOTIDE SEQUENCE [LARGE SCALE GENOMIC DNA]</scope>
    <source>
        <strain evidence="2">B95-8</strain>
        <tissue evidence="2">Cell line</tissue>
    </source>
</reference>
<feature type="non-terminal residue" evidence="2">
    <location>
        <position position="54"/>
    </location>
</feature>
<gene>
    <name evidence="2" type="ORF">P7K49_025569</name>
</gene>
<dbReference type="Proteomes" id="UP001266305">
    <property type="component" value="Unassembled WGS sequence"/>
</dbReference>
<dbReference type="PANTHER" id="PTHR21074">
    <property type="entry name" value="IQ AND UBIQUITIN-LIKE DOMAIN-CONTAINING PROTEIN"/>
    <property type="match status" value="1"/>
</dbReference>
<comment type="caution">
    <text evidence="2">The sequence shown here is derived from an EMBL/GenBank/DDBJ whole genome shotgun (WGS) entry which is preliminary data.</text>
</comment>
<dbReference type="Pfam" id="PF25805">
    <property type="entry name" value="IQUB"/>
    <property type="match status" value="1"/>
</dbReference>
<evidence type="ECO:0000259" key="1">
    <source>
        <dbReference type="Pfam" id="PF25805"/>
    </source>
</evidence>
<dbReference type="InterPro" id="IPR037695">
    <property type="entry name" value="IQUB"/>
</dbReference>